<gene>
    <name evidence="5" type="ORF">NEMVEDRAFT_v1g221063</name>
</gene>
<feature type="signal peptide" evidence="3">
    <location>
        <begin position="1"/>
        <end position="19"/>
    </location>
</feature>
<dbReference type="EMBL" id="DS470155">
    <property type="protein sequence ID" value="EDO30082.1"/>
    <property type="molecule type" value="Genomic_DNA"/>
</dbReference>
<dbReference type="SMART" id="SM00198">
    <property type="entry name" value="SCP"/>
    <property type="match status" value="1"/>
</dbReference>
<organism evidence="5 6">
    <name type="scientific">Nematostella vectensis</name>
    <name type="common">Starlet sea anemone</name>
    <dbReference type="NCBI Taxonomy" id="45351"/>
    <lineage>
        <taxon>Eukaryota</taxon>
        <taxon>Metazoa</taxon>
        <taxon>Cnidaria</taxon>
        <taxon>Anthozoa</taxon>
        <taxon>Hexacorallia</taxon>
        <taxon>Actiniaria</taxon>
        <taxon>Edwardsiidae</taxon>
        <taxon>Nematostella</taxon>
    </lineage>
</organism>
<dbReference type="GO" id="GO:0090729">
    <property type="term" value="F:toxin activity"/>
    <property type="evidence" value="ECO:0007669"/>
    <property type="project" value="UniProtKB-KW"/>
</dbReference>
<dbReference type="InterPro" id="IPR001283">
    <property type="entry name" value="CRISP-related"/>
</dbReference>
<dbReference type="Gene3D" id="3.40.33.10">
    <property type="entry name" value="CAP"/>
    <property type="match status" value="1"/>
</dbReference>
<dbReference type="FunCoup" id="A7T1T5">
    <property type="interactions" value="11"/>
</dbReference>
<dbReference type="Proteomes" id="UP000001593">
    <property type="component" value="Unassembled WGS sequence"/>
</dbReference>
<accession>A7T1T5</accession>
<sequence>MAMLNMLVISLTLVAVCVAMPSAQLAKMKRSVCSSADLSDCNDWAASGYCHSESFFHDFMMSYCQAACEICEGGHNHKFHTTVVSSECLGAHNNKRALHQNTPNLSWNADMATEAAAYALKLAQTQNFVHSDTSDGENLYNKGTTSGTVSTCQDAVDSWYSEIDNYDYTDYTNHPGGVIGHFTQIVWKSTTEVGVGVAKAIVGGWTKTYIVARYRTAGNAIGQSHYDENVKPLS</sequence>
<protein>
    <recommendedName>
        <fullName evidence="4">ShKT domain-containing protein</fullName>
    </recommendedName>
</protein>
<keyword evidence="6" id="KW-1185">Reference proteome</keyword>
<dbReference type="InParanoid" id="A7T1T5"/>
<dbReference type="SUPFAM" id="SSF55797">
    <property type="entry name" value="PR-1-like"/>
    <property type="match status" value="1"/>
</dbReference>
<evidence type="ECO:0000259" key="4">
    <source>
        <dbReference type="PROSITE" id="PS51670"/>
    </source>
</evidence>
<evidence type="ECO:0000313" key="5">
    <source>
        <dbReference type="EMBL" id="EDO30082.1"/>
    </source>
</evidence>
<dbReference type="PROSITE" id="PS51670">
    <property type="entry name" value="SHKT"/>
    <property type="match status" value="1"/>
</dbReference>
<evidence type="ECO:0000256" key="2">
    <source>
        <dbReference type="PROSITE-ProRule" id="PRU01005"/>
    </source>
</evidence>
<dbReference type="Pfam" id="PF01549">
    <property type="entry name" value="ShK"/>
    <property type="match status" value="1"/>
</dbReference>
<dbReference type="InterPro" id="IPR003582">
    <property type="entry name" value="ShKT_dom"/>
</dbReference>
<dbReference type="InterPro" id="IPR002413">
    <property type="entry name" value="V5_allergen-like"/>
</dbReference>
<dbReference type="PhylomeDB" id="A7T1T5"/>
<keyword evidence="1" id="KW-0800">Toxin</keyword>
<dbReference type="Gene3D" id="1.10.10.1940">
    <property type="match status" value="1"/>
</dbReference>
<dbReference type="AlphaFoldDB" id="A7T1T5"/>
<comment type="caution">
    <text evidence="2">Lacks conserved residue(s) required for the propagation of feature annotation.</text>
</comment>
<dbReference type="HOGENOM" id="CLU_035730_9_2_1"/>
<evidence type="ECO:0000256" key="3">
    <source>
        <dbReference type="SAM" id="SignalP"/>
    </source>
</evidence>
<reference evidence="5 6" key="1">
    <citation type="journal article" date="2007" name="Science">
        <title>Sea anemone genome reveals ancestral eumetazoan gene repertoire and genomic organization.</title>
        <authorList>
            <person name="Putnam N.H."/>
            <person name="Srivastava M."/>
            <person name="Hellsten U."/>
            <person name="Dirks B."/>
            <person name="Chapman J."/>
            <person name="Salamov A."/>
            <person name="Terry A."/>
            <person name="Shapiro H."/>
            <person name="Lindquist E."/>
            <person name="Kapitonov V.V."/>
            <person name="Jurka J."/>
            <person name="Genikhovich G."/>
            <person name="Grigoriev I.V."/>
            <person name="Lucas S.M."/>
            <person name="Steele R.E."/>
            <person name="Finnerty J.R."/>
            <person name="Technau U."/>
            <person name="Martindale M.Q."/>
            <person name="Rokhsar D.S."/>
        </authorList>
    </citation>
    <scope>NUCLEOTIDE SEQUENCE [LARGE SCALE GENOMIC DNA]</scope>
    <source>
        <strain evidence="6">CH2 X CH6</strain>
    </source>
</reference>
<dbReference type="FunFam" id="3.40.33.10:FF:000010">
    <property type="entry name" value="Predicted protein"/>
    <property type="match status" value="1"/>
</dbReference>
<dbReference type="GO" id="GO:0005615">
    <property type="term" value="C:extracellular space"/>
    <property type="evidence" value="ECO:0000318"/>
    <property type="project" value="GO_Central"/>
</dbReference>
<dbReference type="FunFam" id="1.10.10.1940:FF:000012">
    <property type="match status" value="1"/>
</dbReference>
<dbReference type="CDD" id="cd05382">
    <property type="entry name" value="CAP_GAPR1-like"/>
    <property type="match status" value="1"/>
</dbReference>
<keyword evidence="3" id="KW-0732">Signal</keyword>
<evidence type="ECO:0000313" key="6">
    <source>
        <dbReference type="Proteomes" id="UP000001593"/>
    </source>
</evidence>
<dbReference type="InterPro" id="IPR034113">
    <property type="entry name" value="SCP_GAPR1-like"/>
</dbReference>
<dbReference type="InterPro" id="IPR014044">
    <property type="entry name" value="CAP_dom"/>
</dbReference>
<dbReference type="InterPro" id="IPR018244">
    <property type="entry name" value="Allrgn_V5/Tpx1_CS"/>
</dbReference>
<dbReference type="InterPro" id="IPR035940">
    <property type="entry name" value="CAP_sf"/>
</dbReference>
<dbReference type="PRINTS" id="PR00837">
    <property type="entry name" value="V5TPXLIKE"/>
</dbReference>
<dbReference type="PRINTS" id="PR00838">
    <property type="entry name" value="V5ALLERGEN"/>
</dbReference>
<evidence type="ECO:0000256" key="1">
    <source>
        <dbReference type="ARBA" id="ARBA00022656"/>
    </source>
</evidence>
<dbReference type="Pfam" id="PF00188">
    <property type="entry name" value="CAP"/>
    <property type="match status" value="1"/>
</dbReference>
<dbReference type="PANTHER" id="PTHR10334">
    <property type="entry name" value="CYSTEINE-RICH SECRETORY PROTEIN-RELATED"/>
    <property type="match status" value="1"/>
</dbReference>
<dbReference type="PROSITE" id="PS01009">
    <property type="entry name" value="CRISP_1"/>
    <property type="match status" value="1"/>
</dbReference>
<proteinExistence type="predicted"/>
<dbReference type="SMART" id="SM00254">
    <property type="entry name" value="ShKT"/>
    <property type="match status" value="1"/>
</dbReference>
<name>A7T1T5_NEMVE</name>
<feature type="chain" id="PRO_5002715403" description="ShKT domain-containing protein" evidence="3">
    <location>
        <begin position="20"/>
        <end position="234"/>
    </location>
</feature>
<dbReference type="eggNOG" id="KOG3017">
    <property type="taxonomic scope" value="Eukaryota"/>
</dbReference>
<feature type="domain" description="ShKT" evidence="4">
    <location>
        <begin position="33"/>
        <end position="71"/>
    </location>
</feature>